<evidence type="ECO:0000313" key="2">
    <source>
        <dbReference type="EMBL" id="MPC97804.1"/>
    </source>
</evidence>
<feature type="signal peptide" evidence="1">
    <location>
        <begin position="1"/>
        <end position="23"/>
    </location>
</feature>
<dbReference type="Proteomes" id="UP000324222">
    <property type="component" value="Unassembled WGS sequence"/>
</dbReference>
<reference evidence="2 3" key="1">
    <citation type="submission" date="2019-05" db="EMBL/GenBank/DDBJ databases">
        <title>Another draft genome of Portunus trituberculatus and its Hox gene families provides insights of decapod evolution.</title>
        <authorList>
            <person name="Jeong J.-H."/>
            <person name="Song I."/>
            <person name="Kim S."/>
            <person name="Choi T."/>
            <person name="Kim D."/>
            <person name="Ryu S."/>
            <person name="Kim W."/>
        </authorList>
    </citation>
    <scope>NUCLEOTIDE SEQUENCE [LARGE SCALE GENOMIC DNA]</scope>
    <source>
        <tissue evidence="2">Muscle</tissue>
    </source>
</reference>
<name>A0A5B7JZR3_PORTR</name>
<evidence type="ECO:0000313" key="3">
    <source>
        <dbReference type="Proteomes" id="UP000324222"/>
    </source>
</evidence>
<organism evidence="2 3">
    <name type="scientific">Portunus trituberculatus</name>
    <name type="common">Swimming crab</name>
    <name type="synonym">Neptunus trituberculatus</name>
    <dbReference type="NCBI Taxonomy" id="210409"/>
    <lineage>
        <taxon>Eukaryota</taxon>
        <taxon>Metazoa</taxon>
        <taxon>Ecdysozoa</taxon>
        <taxon>Arthropoda</taxon>
        <taxon>Crustacea</taxon>
        <taxon>Multicrustacea</taxon>
        <taxon>Malacostraca</taxon>
        <taxon>Eumalacostraca</taxon>
        <taxon>Eucarida</taxon>
        <taxon>Decapoda</taxon>
        <taxon>Pleocyemata</taxon>
        <taxon>Brachyura</taxon>
        <taxon>Eubrachyura</taxon>
        <taxon>Portunoidea</taxon>
        <taxon>Portunidae</taxon>
        <taxon>Portuninae</taxon>
        <taxon>Portunus</taxon>
    </lineage>
</organism>
<keyword evidence="3" id="KW-1185">Reference proteome</keyword>
<proteinExistence type="predicted"/>
<sequence>MSKRPSDIVFSWLFAAQVCLVNSGGSGAAAGGVLASREPQCFVSRKLFEGAGVEGSESVPASYMGVGDM</sequence>
<dbReference type="AlphaFoldDB" id="A0A5B7JZR3"/>
<comment type="caution">
    <text evidence="2">The sequence shown here is derived from an EMBL/GenBank/DDBJ whole genome shotgun (WGS) entry which is preliminary data.</text>
</comment>
<evidence type="ECO:0000256" key="1">
    <source>
        <dbReference type="SAM" id="SignalP"/>
    </source>
</evidence>
<dbReference type="EMBL" id="VSRR010111519">
    <property type="protein sequence ID" value="MPC97804.1"/>
    <property type="molecule type" value="Genomic_DNA"/>
</dbReference>
<evidence type="ECO:0008006" key="4">
    <source>
        <dbReference type="Google" id="ProtNLM"/>
    </source>
</evidence>
<keyword evidence="1" id="KW-0732">Signal</keyword>
<feature type="chain" id="PRO_5023146112" description="Secreted protein" evidence="1">
    <location>
        <begin position="24"/>
        <end position="69"/>
    </location>
</feature>
<protein>
    <recommendedName>
        <fullName evidence="4">Secreted protein</fullName>
    </recommendedName>
</protein>
<accession>A0A5B7JZR3</accession>
<gene>
    <name evidence="2" type="ORF">E2C01_093139</name>
</gene>